<organism evidence="2 3">
    <name type="scientific">Blastococcus brunescens</name>
    <dbReference type="NCBI Taxonomy" id="1564165"/>
    <lineage>
        <taxon>Bacteria</taxon>
        <taxon>Bacillati</taxon>
        <taxon>Actinomycetota</taxon>
        <taxon>Actinomycetes</taxon>
        <taxon>Geodermatophilales</taxon>
        <taxon>Geodermatophilaceae</taxon>
        <taxon>Blastococcus</taxon>
    </lineage>
</organism>
<keyword evidence="1" id="KW-1133">Transmembrane helix</keyword>
<evidence type="ECO:0000313" key="2">
    <source>
        <dbReference type="EMBL" id="WRL65383.1"/>
    </source>
</evidence>
<keyword evidence="1" id="KW-0472">Membrane</keyword>
<keyword evidence="3" id="KW-1185">Reference proteome</keyword>
<feature type="transmembrane region" description="Helical" evidence="1">
    <location>
        <begin position="28"/>
        <end position="50"/>
    </location>
</feature>
<protein>
    <submittedName>
        <fullName evidence="2">Uncharacterized protein</fullName>
    </submittedName>
</protein>
<dbReference type="Proteomes" id="UP001324287">
    <property type="component" value="Chromosome"/>
</dbReference>
<proteinExistence type="predicted"/>
<name>A0ABZ1B3L8_9ACTN</name>
<evidence type="ECO:0000256" key="1">
    <source>
        <dbReference type="SAM" id="Phobius"/>
    </source>
</evidence>
<dbReference type="RefSeq" id="WP_324276706.1">
    <property type="nucleotide sequence ID" value="NZ_CP141261.1"/>
</dbReference>
<gene>
    <name evidence="2" type="ORF">U6N30_07040</name>
</gene>
<dbReference type="EMBL" id="CP141261">
    <property type="protein sequence ID" value="WRL65383.1"/>
    <property type="molecule type" value="Genomic_DNA"/>
</dbReference>
<accession>A0ABZ1B3L8</accession>
<sequence>MLGRREANSAHDERDQLIALRSERLSGYILAVGVFAGIVLAMLDAAAFWIGQTLVAAWVLAEVSEGISKLLQYRRGTRP</sequence>
<reference evidence="2 3" key="1">
    <citation type="submission" date="2023-12" db="EMBL/GenBank/DDBJ databases">
        <title>Blastococcus brunescens sp. nov., an actonobacterium isolated from sandstone collected in sahara desert.</title>
        <authorList>
            <person name="Gtari M."/>
            <person name="Ghodhbane F."/>
        </authorList>
    </citation>
    <scope>NUCLEOTIDE SEQUENCE [LARGE SCALE GENOMIC DNA]</scope>
    <source>
        <strain evidence="2 3">BMG 8361</strain>
    </source>
</reference>
<evidence type="ECO:0000313" key="3">
    <source>
        <dbReference type="Proteomes" id="UP001324287"/>
    </source>
</evidence>
<keyword evidence="1" id="KW-0812">Transmembrane</keyword>